<dbReference type="RefSeq" id="WP_335734888.1">
    <property type="nucleotide sequence ID" value="NZ_JALAAR010000003.1"/>
</dbReference>
<keyword evidence="2" id="KW-1185">Reference proteome</keyword>
<dbReference type="Proteomes" id="UP001375382">
    <property type="component" value="Unassembled WGS sequence"/>
</dbReference>
<dbReference type="EMBL" id="JALAAR010000003">
    <property type="protein sequence ID" value="MEH8016468.1"/>
    <property type="molecule type" value="Genomic_DNA"/>
</dbReference>
<proteinExistence type="predicted"/>
<accession>A0ABU8C3H0</accession>
<reference evidence="1 2" key="1">
    <citation type="journal article" date="2023" name="Ecotoxicol. Environ. Saf.">
        <title>Mercury remediation potential of mercury-resistant strain Rheinheimera metallidurans sp. nov. isolated from a municipal waste dumping site.</title>
        <authorList>
            <person name="Yadav V."/>
            <person name="Manjhi A."/>
            <person name="Vadakedath N."/>
        </authorList>
    </citation>
    <scope>NUCLEOTIDE SEQUENCE [LARGE SCALE GENOMIC DNA]</scope>
    <source>
        <strain evidence="1 2">E-49</strain>
    </source>
</reference>
<evidence type="ECO:0008006" key="3">
    <source>
        <dbReference type="Google" id="ProtNLM"/>
    </source>
</evidence>
<comment type="caution">
    <text evidence="1">The sequence shown here is derived from an EMBL/GenBank/DDBJ whole genome shotgun (WGS) entry which is preliminary data.</text>
</comment>
<evidence type="ECO:0000313" key="2">
    <source>
        <dbReference type="Proteomes" id="UP001375382"/>
    </source>
</evidence>
<evidence type="ECO:0000313" key="1">
    <source>
        <dbReference type="EMBL" id="MEH8016468.1"/>
    </source>
</evidence>
<protein>
    <recommendedName>
        <fullName evidence="3">Antitoxin component YwqK of the YwqJK toxin-antitoxin module</fullName>
    </recommendedName>
</protein>
<name>A0ABU8C3H0_9GAMM</name>
<sequence length="376" mass="43471">MFLYIKNIFIAVLVIVAALSAAICYADNPVLLQPVPQQNSMATFAKLPGIISPYIEYMPMGRISAEKASEMPHYTVAYDEQQRIVEISFFRGPNPSNNAYFGTHKVKYNYSPEKLVRTYFDTKGEKSVLQRHYYKGGQIHKEEFQLDSQGNKTKLFLYDSTNKRIETGLGTYEFSFEKIDESSFIQQQFKKNGERQILTEYFPFETTLIKLDSLGLLYSITHIHPETHKKELHKAAGYAEVVFDFDQYGNELGWWFLDTEGKLVNRKPFYDIGGHGYARWAYEMDWRDQESGAVHGFIERYYDAKGQAVNNNSGVHEVRYIHNAWGEATVISSFNKKGEKVIDPAYGYFRMTVDYDDLGERISTKKYDANENLINN</sequence>
<gene>
    <name evidence="1" type="ORF">MN202_04445</name>
</gene>
<organism evidence="1 2">
    <name type="scientific">Rheinheimera muenzenbergensis</name>
    <dbReference type="NCBI Taxonomy" id="1193628"/>
    <lineage>
        <taxon>Bacteria</taxon>
        <taxon>Pseudomonadati</taxon>
        <taxon>Pseudomonadota</taxon>
        <taxon>Gammaproteobacteria</taxon>
        <taxon>Chromatiales</taxon>
        <taxon>Chromatiaceae</taxon>
        <taxon>Rheinheimera</taxon>
    </lineage>
</organism>